<sequence>MKLINRVAKIIIFTIFICAIGYLLYWLWQRQPGMHAIEKPSAKIQQSELEDQQKAPQLELNILPVDGTIVSENKVQFQGKINPDEYILIYSNSSQYVTNAKSDGKFQLDVDLEPGLNIIVAQTLQKDLTQNQSTRVSIYSKEKDDPPEINTLLSGNVKNIFDNLITLTTTNGEKTFRQKSSTKITLPEDISISAKKQNNLKDESIRIGDYLIALGTVENEKDFNALLIKLIRENKPQNTIVFTSSQFLTGVKQNLFSVKNLKDSKIIEFVLDKNSKILDGNQKTDIKNIIKDKKAIVFYQDQGSKNLVTSIYLLP</sequence>
<proteinExistence type="predicted"/>
<dbReference type="AlphaFoldDB" id="A0A1F5H078"/>
<dbReference type="Proteomes" id="UP000176740">
    <property type="component" value="Unassembled WGS sequence"/>
</dbReference>
<keyword evidence="1" id="KW-1133">Transmembrane helix</keyword>
<protein>
    <submittedName>
        <fullName evidence="2">Uncharacterized protein</fullName>
    </submittedName>
</protein>
<keyword evidence="1" id="KW-0812">Transmembrane</keyword>
<dbReference type="STRING" id="1797725.A3A49_00535"/>
<evidence type="ECO:0000313" key="2">
    <source>
        <dbReference type="EMBL" id="OGD97447.1"/>
    </source>
</evidence>
<feature type="transmembrane region" description="Helical" evidence="1">
    <location>
        <begin position="7"/>
        <end position="28"/>
    </location>
</feature>
<keyword evidence="1" id="KW-0472">Membrane</keyword>
<reference evidence="2 3" key="1">
    <citation type="journal article" date="2016" name="Nat. Commun.">
        <title>Thousands of microbial genomes shed light on interconnected biogeochemical processes in an aquifer system.</title>
        <authorList>
            <person name="Anantharaman K."/>
            <person name="Brown C.T."/>
            <person name="Hug L.A."/>
            <person name="Sharon I."/>
            <person name="Castelle C.J."/>
            <person name="Probst A.J."/>
            <person name="Thomas B.C."/>
            <person name="Singh A."/>
            <person name="Wilkins M.J."/>
            <person name="Karaoz U."/>
            <person name="Brodie E.L."/>
            <person name="Williams K.H."/>
            <person name="Hubbard S.S."/>
            <person name="Banfield J.F."/>
        </authorList>
    </citation>
    <scope>NUCLEOTIDE SEQUENCE [LARGE SCALE GENOMIC DNA]</scope>
</reference>
<name>A0A1F5H078_9BACT</name>
<dbReference type="EMBL" id="MFBO01000031">
    <property type="protein sequence ID" value="OGD97447.1"/>
    <property type="molecule type" value="Genomic_DNA"/>
</dbReference>
<evidence type="ECO:0000256" key="1">
    <source>
        <dbReference type="SAM" id="Phobius"/>
    </source>
</evidence>
<accession>A0A1F5H078</accession>
<comment type="caution">
    <text evidence="2">The sequence shown here is derived from an EMBL/GenBank/DDBJ whole genome shotgun (WGS) entry which is preliminary data.</text>
</comment>
<gene>
    <name evidence="2" type="ORF">A3A49_00535</name>
</gene>
<dbReference type="InterPro" id="IPR013783">
    <property type="entry name" value="Ig-like_fold"/>
</dbReference>
<dbReference type="Gene3D" id="2.60.40.10">
    <property type="entry name" value="Immunoglobulins"/>
    <property type="match status" value="1"/>
</dbReference>
<organism evidence="2 3">
    <name type="scientific">Candidatus Curtissbacteria bacterium RIFCSPLOWO2_01_FULL_38_11b</name>
    <dbReference type="NCBI Taxonomy" id="1797725"/>
    <lineage>
        <taxon>Bacteria</taxon>
        <taxon>Candidatus Curtissiibacteriota</taxon>
    </lineage>
</organism>
<evidence type="ECO:0000313" key="3">
    <source>
        <dbReference type="Proteomes" id="UP000176740"/>
    </source>
</evidence>